<evidence type="ECO:0000313" key="4">
    <source>
        <dbReference type="EMBL" id="GHA75299.1"/>
    </source>
</evidence>
<dbReference type="GO" id="GO:0004497">
    <property type="term" value="F:monooxygenase activity"/>
    <property type="evidence" value="ECO:0007669"/>
    <property type="project" value="UniProtKB-KW"/>
</dbReference>
<dbReference type="AlphaFoldDB" id="A0A8J3CI42"/>
<evidence type="ECO:0000313" key="5">
    <source>
        <dbReference type="Proteomes" id="UP000614287"/>
    </source>
</evidence>
<accession>A0A8J3CI42</accession>
<reference evidence="4" key="1">
    <citation type="journal article" date="2014" name="Int. J. Syst. Evol. Microbiol.">
        <title>Complete genome sequence of Corynebacterium casei LMG S-19264T (=DSM 44701T), isolated from a smear-ripened cheese.</title>
        <authorList>
            <consortium name="US DOE Joint Genome Institute (JGI-PGF)"/>
            <person name="Walter F."/>
            <person name="Albersmeier A."/>
            <person name="Kalinowski J."/>
            <person name="Ruckert C."/>
        </authorList>
    </citation>
    <scope>NUCLEOTIDE SEQUENCE</scope>
    <source>
        <strain evidence="4">KCTC 32501</strain>
    </source>
</reference>
<dbReference type="PANTHER" id="PTHR13789">
    <property type="entry name" value="MONOOXYGENASE"/>
    <property type="match status" value="1"/>
</dbReference>
<dbReference type="Proteomes" id="UP000614287">
    <property type="component" value="Unassembled WGS sequence"/>
</dbReference>
<proteinExistence type="predicted"/>
<evidence type="ECO:0000256" key="1">
    <source>
        <dbReference type="ARBA" id="ARBA00023002"/>
    </source>
</evidence>
<dbReference type="Pfam" id="PF01494">
    <property type="entry name" value="FAD_binding_3"/>
    <property type="match status" value="1"/>
</dbReference>
<dbReference type="InterPro" id="IPR050493">
    <property type="entry name" value="FAD-dep_Monooxygenase_BioMet"/>
</dbReference>
<dbReference type="PANTHER" id="PTHR13789:SF309">
    <property type="entry name" value="PUTATIVE (AFU_ORTHOLOGUE AFUA_6G14510)-RELATED"/>
    <property type="match status" value="1"/>
</dbReference>
<dbReference type="GO" id="GO:0071949">
    <property type="term" value="F:FAD binding"/>
    <property type="evidence" value="ECO:0007669"/>
    <property type="project" value="InterPro"/>
</dbReference>
<reference evidence="4" key="2">
    <citation type="submission" date="2020-09" db="EMBL/GenBank/DDBJ databases">
        <authorList>
            <person name="Sun Q."/>
            <person name="Kim S."/>
        </authorList>
    </citation>
    <scope>NUCLEOTIDE SEQUENCE</scope>
    <source>
        <strain evidence="4">KCTC 32501</strain>
    </source>
</reference>
<feature type="domain" description="FAD-binding" evidence="3">
    <location>
        <begin position="9"/>
        <end position="84"/>
    </location>
</feature>
<evidence type="ECO:0000256" key="2">
    <source>
        <dbReference type="ARBA" id="ARBA00023033"/>
    </source>
</evidence>
<dbReference type="PRINTS" id="PR00420">
    <property type="entry name" value="RNGMNOXGNASE"/>
</dbReference>
<name>A0A8J3CI42_9BURK</name>
<dbReference type="SUPFAM" id="SSF51905">
    <property type="entry name" value="FAD/NAD(P)-binding domain"/>
    <property type="match status" value="1"/>
</dbReference>
<dbReference type="RefSeq" id="WP_308429015.1">
    <property type="nucleotide sequence ID" value="NZ_BMZG01000007.1"/>
</dbReference>
<dbReference type="InterPro" id="IPR002938">
    <property type="entry name" value="FAD-bd"/>
</dbReference>
<keyword evidence="5" id="KW-1185">Reference proteome</keyword>
<sequence>MDEFLKPLVDAEQLAAARYADVVMPHWHDNRVVLIGDAAHAMSPQLEQGANMGLMDAYELVRQLMSQPSVPDALSQYSTARKHHLRYYQWASRWLTPLFQSYRTAAPWLRDRLMNSGNQLPMVRRFGADTLVGVKQGWLRANMDLGEIDSLW</sequence>
<keyword evidence="1" id="KW-0560">Oxidoreductase</keyword>
<keyword evidence="2" id="KW-0503">Monooxygenase</keyword>
<dbReference type="EMBL" id="BMZG01000007">
    <property type="protein sequence ID" value="GHA75299.1"/>
    <property type="molecule type" value="Genomic_DNA"/>
</dbReference>
<protein>
    <recommendedName>
        <fullName evidence="3">FAD-binding domain-containing protein</fullName>
    </recommendedName>
</protein>
<organism evidence="4 5">
    <name type="scientific">Formosimonas limnophila</name>
    <dbReference type="NCBI Taxonomy" id="1384487"/>
    <lineage>
        <taxon>Bacteria</taxon>
        <taxon>Pseudomonadati</taxon>
        <taxon>Pseudomonadota</taxon>
        <taxon>Betaproteobacteria</taxon>
        <taxon>Burkholderiales</taxon>
        <taxon>Burkholderiaceae</taxon>
        <taxon>Formosimonas</taxon>
    </lineage>
</organism>
<dbReference type="Gene3D" id="3.50.50.60">
    <property type="entry name" value="FAD/NAD(P)-binding domain"/>
    <property type="match status" value="1"/>
</dbReference>
<comment type="caution">
    <text evidence="4">The sequence shown here is derived from an EMBL/GenBank/DDBJ whole genome shotgun (WGS) entry which is preliminary data.</text>
</comment>
<gene>
    <name evidence="4" type="ORF">GCM10009007_15550</name>
</gene>
<evidence type="ECO:0000259" key="3">
    <source>
        <dbReference type="Pfam" id="PF01494"/>
    </source>
</evidence>
<dbReference type="InterPro" id="IPR036188">
    <property type="entry name" value="FAD/NAD-bd_sf"/>
</dbReference>